<dbReference type="RefSeq" id="WP_186947939.1">
    <property type="nucleotide sequence ID" value="NZ_JACOGF010000006.1"/>
</dbReference>
<sequence length="120" mass="12654">MVKDEYRELANIYVDRGPDAALAQQVATQLMAHDALGVHARDESGITDMLSAKLLQAEFASAISFALGCLLPLLIVVFAPVDQLILFVGIGSLLFLATPGGLAARVGGANVIKGIVRMTF</sequence>
<evidence type="ECO:0000313" key="7">
    <source>
        <dbReference type="Proteomes" id="UP000650424"/>
    </source>
</evidence>
<evidence type="ECO:0000256" key="2">
    <source>
        <dbReference type="ARBA" id="ARBA00022692"/>
    </source>
</evidence>
<dbReference type="EMBL" id="JACOGF010000006">
    <property type="protein sequence ID" value="MBC3918480.1"/>
    <property type="molecule type" value="Genomic_DNA"/>
</dbReference>
<evidence type="ECO:0000256" key="3">
    <source>
        <dbReference type="ARBA" id="ARBA00022989"/>
    </source>
</evidence>
<keyword evidence="4 5" id="KW-0472">Membrane</keyword>
<name>A0ABR6ZSJ0_9BURK</name>
<evidence type="ECO:0000256" key="5">
    <source>
        <dbReference type="SAM" id="Phobius"/>
    </source>
</evidence>
<evidence type="ECO:0000313" key="6">
    <source>
        <dbReference type="EMBL" id="MBC3918480.1"/>
    </source>
</evidence>
<comment type="subcellular location">
    <subcellularLocation>
        <location evidence="1">Endomembrane system</location>
        <topology evidence="1">Multi-pass membrane protein</topology>
    </subcellularLocation>
</comment>
<evidence type="ECO:0000256" key="4">
    <source>
        <dbReference type="ARBA" id="ARBA00023136"/>
    </source>
</evidence>
<keyword evidence="2 5" id="KW-0812">Transmembrane</keyword>
<gene>
    <name evidence="6" type="ORF">H8L32_13390</name>
</gene>
<feature type="transmembrane region" description="Helical" evidence="5">
    <location>
        <begin position="84"/>
        <end position="104"/>
    </location>
</feature>
<keyword evidence="7" id="KW-1185">Reference proteome</keyword>
<proteinExistence type="predicted"/>
<protein>
    <submittedName>
        <fullName evidence="6">VIT1/CCC1 transporter family protein</fullName>
    </submittedName>
</protein>
<dbReference type="Proteomes" id="UP000650424">
    <property type="component" value="Unassembled WGS sequence"/>
</dbReference>
<dbReference type="InterPro" id="IPR008217">
    <property type="entry name" value="Ccc1_fam"/>
</dbReference>
<feature type="transmembrane region" description="Helical" evidence="5">
    <location>
        <begin position="59"/>
        <end position="78"/>
    </location>
</feature>
<comment type="caution">
    <text evidence="6">The sequence shown here is derived from an EMBL/GenBank/DDBJ whole genome shotgun (WGS) entry which is preliminary data.</text>
</comment>
<reference evidence="6 7" key="1">
    <citation type="submission" date="2020-08" db="EMBL/GenBank/DDBJ databases">
        <title>Novel species isolated from subtropical streams in China.</title>
        <authorList>
            <person name="Lu H."/>
        </authorList>
    </citation>
    <scope>NUCLEOTIDE SEQUENCE [LARGE SCALE GENOMIC DNA]</scope>
    <source>
        <strain evidence="6 7">CY18W</strain>
    </source>
</reference>
<keyword evidence="3 5" id="KW-1133">Transmembrane helix</keyword>
<organism evidence="6 7">
    <name type="scientific">Undibacterium hunanense</name>
    <dbReference type="NCBI Taxonomy" id="2762292"/>
    <lineage>
        <taxon>Bacteria</taxon>
        <taxon>Pseudomonadati</taxon>
        <taxon>Pseudomonadota</taxon>
        <taxon>Betaproteobacteria</taxon>
        <taxon>Burkholderiales</taxon>
        <taxon>Oxalobacteraceae</taxon>
        <taxon>Undibacterium</taxon>
    </lineage>
</organism>
<evidence type="ECO:0000256" key="1">
    <source>
        <dbReference type="ARBA" id="ARBA00004127"/>
    </source>
</evidence>
<dbReference type="Pfam" id="PF01988">
    <property type="entry name" value="VIT1"/>
    <property type="match status" value="1"/>
</dbReference>
<accession>A0ABR6ZSJ0</accession>